<sequence length="233" mass="25236">MATGASGAGKECAGMSRHSEKAREALMDAAEELFAVHGIDGVSNRRITEHAGTANHSAIKYHFGTRDDLLNALIRRAITEVSRFRAGLAVSEDRDGGLREVVTHRVLPWIYYLSDQPAPYCRAQFLYQVRGYPGLSNIGTELLSGDELQADLVGRTRAELEGIPASVIRARAGILGYMTLGICAEFERQVADGAREATWDELGYFLVDAIVGMVAAPSTAKSDFLDFGDPPFG</sequence>
<keyword evidence="7" id="KW-1185">Reference proteome</keyword>
<dbReference type="SUPFAM" id="SSF46689">
    <property type="entry name" value="Homeodomain-like"/>
    <property type="match status" value="1"/>
</dbReference>
<dbReference type="PANTHER" id="PTHR30055">
    <property type="entry name" value="HTH-TYPE TRANSCRIPTIONAL REGULATOR RUTR"/>
    <property type="match status" value="1"/>
</dbReference>
<dbReference type="PANTHER" id="PTHR30055:SF234">
    <property type="entry name" value="HTH-TYPE TRANSCRIPTIONAL REGULATOR BETI"/>
    <property type="match status" value="1"/>
</dbReference>
<organism evidence="6 7">
    <name type="scientific">Glutamicibacter protophormiae</name>
    <name type="common">Brevibacterium protophormiae</name>
    <dbReference type="NCBI Taxonomy" id="37930"/>
    <lineage>
        <taxon>Bacteria</taxon>
        <taxon>Bacillati</taxon>
        <taxon>Actinomycetota</taxon>
        <taxon>Actinomycetes</taxon>
        <taxon>Micrococcales</taxon>
        <taxon>Micrococcaceae</taxon>
        <taxon>Glutamicibacter</taxon>
    </lineage>
</organism>
<evidence type="ECO:0000313" key="6">
    <source>
        <dbReference type="EMBL" id="MBP2397877.1"/>
    </source>
</evidence>
<dbReference type="EMBL" id="JAGIOJ010000001">
    <property type="protein sequence ID" value="MBP2397877.1"/>
    <property type="molecule type" value="Genomic_DNA"/>
</dbReference>
<accession>A0ABS4XMZ1</accession>
<gene>
    <name evidence="6" type="ORF">JOF39_000958</name>
</gene>
<keyword evidence="1" id="KW-0805">Transcription regulation</keyword>
<keyword evidence="3" id="KW-0804">Transcription</keyword>
<proteinExistence type="predicted"/>
<dbReference type="Gene3D" id="1.10.357.10">
    <property type="entry name" value="Tetracycline Repressor, domain 2"/>
    <property type="match status" value="1"/>
</dbReference>
<evidence type="ECO:0000256" key="1">
    <source>
        <dbReference type="ARBA" id="ARBA00023015"/>
    </source>
</evidence>
<evidence type="ECO:0000256" key="3">
    <source>
        <dbReference type="ARBA" id="ARBA00023163"/>
    </source>
</evidence>
<dbReference type="InterPro" id="IPR050109">
    <property type="entry name" value="HTH-type_TetR-like_transc_reg"/>
</dbReference>
<reference evidence="6 7" key="1">
    <citation type="submission" date="2021-03" db="EMBL/GenBank/DDBJ databases">
        <title>Sequencing the genomes of 1000 actinobacteria strains.</title>
        <authorList>
            <person name="Klenk H.-P."/>
        </authorList>
    </citation>
    <scope>NUCLEOTIDE SEQUENCE [LARGE SCALE GENOMIC DNA]</scope>
    <source>
        <strain evidence="6 7">DSM 20168</strain>
    </source>
</reference>
<evidence type="ECO:0000256" key="2">
    <source>
        <dbReference type="ARBA" id="ARBA00023125"/>
    </source>
</evidence>
<dbReference type="Proteomes" id="UP001195422">
    <property type="component" value="Unassembled WGS sequence"/>
</dbReference>
<protein>
    <submittedName>
        <fullName evidence="6">AcrR family transcriptional regulator</fullName>
    </submittedName>
</protein>
<dbReference type="RefSeq" id="WP_188947974.1">
    <property type="nucleotide sequence ID" value="NZ_BMPH01000005.1"/>
</dbReference>
<dbReference type="InterPro" id="IPR009057">
    <property type="entry name" value="Homeodomain-like_sf"/>
</dbReference>
<evidence type="ECO:0000313" key="7">
    <source>
        <dbReference type="Proteomes" id="UP001195422"/>
    </source>
</evidence>
<feature type="DNA-binding region" description="H-T-H motif" evidence="4">
    <location>
        <begin position="44"/>
        <end position="63"/>
    </location>
</feature>
<dbReference type="InterPro" id="IPR001647">
    <property type="entry name" value="HTH_TetR"/>
</dbReference>
<comment type="caution">
    <text evidence="6">The sequence shown here is derived from an EMBL/GenBank/DDBJ whole genome shotgun (WGS) entry which is preliminary data.</text>
</comment>
<name>A0ABS4XMZ1_GLUPR</name>
<evidence type="ECO:0000259" key="5">
    <source>
        <dbReference type="PROSITE" id="PS50977"/>
    </source>
</evidence>
<keyword evidence="2 4" id="KW-0238">DNA-binding</keyword>
<feature type="domain" description="HTH tetR-type" evidence="5">
    <location>
        <begin position="20"/>
        <end position="81"/>
    </location>
</feature>
<dbReference type="PROSITE" id="PS50977">
    <property type="entry name" value="HTH_TETR_2"/>
    <property type="match status" value="1"/>
</dbReference>
<dbReference type="Pfam" id="PF00440">
    <property type="entry name" value="TetR_N"/>
    <property type="match status" value="1"/>
</dbReference>
<evidence type="ECO:0000256" key="4">
    <source>
        <dbReference type="PROSITE-ProRule" id="PRU00335"/>
    </source>
</evidence>